<feature type="domain" description="Xylanolytic transcriptional activator regulatory" evidence="4">
    <location>
        <begin position="261"/>
        <end position="336"/>
    </location>
</feature>
<evidence type="ECO:0000313" key="5">
    <source>
        <dbReference type="EMBL" id="EXJ70451.1"/>
    </source>
</evidence>
<dbReference type="eggNOG" id="ENOG502QSY9">
    <property type="taxonomic scope" value="Eukaryota"/>
</dbReference>
<accession>W9X0L2</accession>
<proteinExistence type="predicted"/>
<keyword evidence="6" id="KW-1185">Reference proteome</keyword>
<dbReference type="OrthoDB" id="4106942at2759"/>
<dbReference type="InterPro" id="IPR007219">
    <property type="entry name" value="XnlR_reg_dom"/>
</dbReference>
<dbReference type="PANTHER" id="PTHR31001">
    <property type="entry name" value="UNCHARACTERIZED TRANSCRIPTIONAL REGULATORY PROTEIN"/>
    <property type="match status" value="1"/>
</dbReference>
<evidence type="ECO:0000256" key="1">
    <source>
        <dbReference type="ARBA" id="ARBA00004123"/>
    </source>
</evidence>
<comment type="subcellular location">
    <subcellularLocation>
        <location evidence="1">Nucleus</location>
    </subcellularLocation>
</comment>
<protein>
    <recommendedName>
        <fullName evidence="4">Xylanolytic transcriptional activator regulatory domain-containing protein</fullName>
    </recommendedName>
</protein>
<dbReference type="Pfam" id="PF04082">
    <property type="entry name" value="Fungal_trans"/>
    <property type="match status" value="1"/>
</dbReference>
<dbReference type="GO" id="GO:0003677">
    <property type="term" value="F:DNA binding"/>
    <property type="evidence" value="ECO:0007669"/>
    <property type="project" value="InterPro"/>
</dbReference>
<dbReference type="CDD" id="cd12148">
    <property type="entry name" value="fungal_TF_MHR"/>
    <property type="match status" value="1"/>
</dbReference>
<dbReference type="RefSeq" id="XP_007745303.1">
    <property type="nucleotide sequence ID" value="XM_007747113.1"/>
</dbReference>
<keyword evidence="2" id="KW-0539">Nucleus</keyword>
<sequence length="683" mass="75894">MQNRLKHLESLVKVAMASQPSNGIDTSASNPHTPEIDPSSQCPTPTEIPGTFVEARGCAQDGVSNAAGQVVQGPNETTYIGATHWAAMLDDIEEVKGYFNQVVGETSQPDNSVGPDLSLVFKHDSPTSKESLLATLPDSAIVNRFIHRYFNSNSPALHIIHKPAFQRHYSKFWADPHGSPISWLALIYSIMAVATFSALGAGEEIMDTRGTPVEKIRAYRGYCAQCLMLTNYAQPGPYTLEAFLVYIEGELLLSKGDQINCYLIVSVAIRLAIRMGLHRDPDNVKGNLTPYRGEMRRRIWHLLLQMDLMVSFHLGLPSMVQAIKSDTRVPLNLRDQDFDEDTIELPPSRLETEMTGMSYTLAKGRIARISGKVVEQANLLTSPHYGQVMELDRELQQAFTAVPSFLRFVPIEFSVTDSPQLIIQRLSLAVLFHKSRCVLHRKYLTTEKENAEFSFSRKAAVDASMKLLMIQSEAHDAVQPGGPLSKDLWFISSISMHDLLLAGTIVYLSLIQQSDGITLKVGDLREATTQQAEMIIALERSYRIWTETKSMSVDTKKAYDVLGNMVKRVNSIFRHRSGDTVVSTEKNDAGYTHGRESLLRLSLNEPMPSLASSIGVTDLLIDGLYNESNSNRSASGLTMQSDIDEMNIPMDSLRAIIDTPTNFDWVFDVLVTGHLTNQANEPI</sequence>
<dbReference type="GeneID" id="19191230"/>
<reference evidence="5 6" key="1">
    <citation type="submission" date="2013-03" db="EMBL/GenBank/DDBJ databases">
        <title>The Genome Sequence of Cladophialophora psammophila CBS 110553.</title>
        <authorList>
            <consortium name="The Broad Institute Genomics Platform"/>
            <person name="Cuomo C."/>
            <person name="de Hoog S."/>
            <person name="Gorbushina A."/>
            <person name="Walker B."/>
            <person name="Young S.K."/>
            <person name="Zeng Q."/>
            <person name="Gargeya S."/>
            <person name="Fitzgerald M."/>
            <person name="Haas B."/>
            <person name="Abouelleil A."/>
            <person name="Allen A.W."/>
            <person name="Alvarado L."/>
            <person name="Arachchi H.M."/>
            <person name="Berlin A.M."/>
            <person name="Chapman S.B."/>
            <person name="Gainer-Dewar J."/>
            <person name="Goldberg J."/>
            <person name="Griggs A."/>
            <person name="Gujja S."/>
            <person name="Hansen M."/>
            <person name="Howarth C."/>
            <person name="Imamovic A."/>
            <person name="Ireland A."/>
            <person name="Larimer J."/>
            <person name="McCowan C."/>
            <person name="Murphy C."/>
            <person name="Pearson M."/>
            <person name="Poon T.W."/>
            <person name="Priest M."/>
            <person name="Roberts A."/>
            <person name="Saif S."/>
            <person name="Shea T."/>
            <person name="Sisk P."/>
            <person name="Sykes S."/>
            <person name="Wortman J."/>
            <person name="Nusbaum C."/>
            <person name="Birren B."/>
        </authorList>
    </citation>
    <scope>NUCLEOTIDE SEQUENCE [LARGE SCALE GENOMIC DNA]</scope>
    <source>
        <strain evidence="5 6">CBS 110553</strain>
    </source>
</reference>
<dbReference type="SMART" id="SM00906">
    <property type="entry name" value="Fungal_trans"/>
    <property type="match status" value="1"/>
</dbReference>
<dbReference type="Proteomes" id="UP000019471">
    <property type="component" value="Unassembled WGS sequence"/>
</dbReference>
<dbReference type="HOGENOM" id="CLU_007426_4_0_1"/>
<evidence type="ECO:0000256" key="2">
    <source>
        <dbReference type="ARBA" id="ARBA00023242"/>
    </source>
</evidence>
<feature type="region of interest" description="Disordered" evidence="3">
    <location>
        <begin position="17"/>
        <end position="50"/>
    </location>
</feature>
<evidence type="ECO:0000256" key="3">
    <source>
        <dbReference type="SAM" id="MobiDB-lite"/>
    </source>
</evidence>
<name>W9X0L2_9EURO</name>
<comment type="caution">
    <text evidence="5">The sequence shown here is derived from an EMBL/GenBank/DDBJ whole genome shotgun (WGS) entry which is preliminary data.</text>
</comment>
<dbReference type="PANTHER" id="PTHR31001:SF49">
    <property type="entry name" value="ZN(II)2CYS6 TRANSCRIPTION FACTOR (EUROFUNG)"/>
    <property type="match status" value="1"/>
</dbReference>
<evidence type="ECO:0000313" key="6">
    <source>
        <dbReference type="Proteomes" id="UP000019471"/>
    </source>
</evidence>
<dbReference type="GO" id="GO:0006351">
    <property type="term" value="P:DNA-templated transcription"/>
    <property type="evidence" value="ECO:0007669"/>
    <property type="project" value="InterPro"/>
</dbReference>
<dbReference type="GO" id="GO:0005634">
    <property type="term" value="C:nucleus"/>
    <property type="evidence" value="ECO:0007669"/>
    <property type="project" value="UniProtKB-SubCell"/>
</dbReference>
<dbReference type="STRING" id="1182543.W9X0L2"/>
<organism evidence="5 6">
    <name type="scientific">Cladophialophora psammophila CBS 110553</name>
    <dbReference type="NCBI Taxonomy" id="1182543"/>
    <lineage>
        <taxon>Eukaryota</taxon>
        <taxon>Fungi</taxon>
        <taxon>Dikarya</taxon>
        <taxon>Ascomycota</taxon>
        <taxon>Pezizomycotina</taxon>
        <taxon>Eurotiomycetes</taxon>
        <taxon>Chaetothyriomycetidae</taxon>
        <taxon>Chaetothyriales</taxon>
        <taxon>Herpotrichiellaceae</taxon>
        <taxon>Cladophialophora</taxon>
    </lineage>
</organism>
<dbReference type="GO" id="GO:0008270">
    <property type="term" value="F:zinc ion binding"/>
    <property type="evidence" value="ECO:0007669"/>
    <property type="project" value="InterPro"/>
</dbReference>
<dbReference type="InterPro" id="IPR050613">
    <property type="entry name" value="Sec_Metabolite_Reg"/>
</dbReference>
<evidence type="ECO:0000259" key="4">
    <source>
        <dbReference type="SMART" id="SM00906"/>
    </source>
</evidence>
<dbReference type="AlphaFoldDB" id="W9X0L2"/>
<dbReference type="EMBL" id="AMGX01000009">
    <property type="protein sequence ID" value="EXJ70451.1"/>
    <property type="molecule type" value="Genomic_DNA"/>
</dbReference>
<gene>
    <name evidence="5" type="ORF">A1O5_06520</name>
</gene>
<feature type="compositionally biased region" description="Polar residues" evidence="3">
    <location>
        <begin position="18"/>
        <end position="44"/>
    </location>
</feature>